<protein>
    <recommendedName>
        <fullName evidence="2">Cyclic phosphodiesterase</fullName>
    </recommendedName>
</protein>
<dbReference type="GO" id="GO:0009187">
    <property type="term" value="P:cyclic nucleotide metabolic process"/>
    <property type="evidence" value="ECO:0007669"/>
    <property type="project" value="TreeGrafter"/>
</dbReference>
<name>A0A7R9U0T6_MICPS</name>
<reference evidence="1" key="1">
    <citation type="submission" date="2021-01" db="EMBL/GenBank/DDBJ databases">
        <authorList>
            <person name="Corre E."/>
            <person name="Pelletier E."/>
            <person name="Niang G."/>
            <person name="Scheremetjew M."/>
            <person name="Finn R."/>
            <person name="Kale V."/>
            <person name="Holt S."/>
            <person name="Cochrane G."/>
            <person name="Meng A."/>
            <person name="Brown T."/>
            <person name="Cohen L."/>
        </authorList>
    </citation>
    <scope>NUCLEOTIDE SEQUENCE</scope>
    <source>
        <strain evidence="1">RCC1614</strain>
    </source>
</reference>
<sequence>MAATSLYSVWLEPPTDLRIKAANFIDGQVACSPGCPSFAPHVTLAGGFRGSESDARARTAALASALVAPGAPFADGVASLRAKDVATGTRYHQCVYLRMEPTETLAAAHAAAARAFDLEPGNGNGEPYVPHLSLVYGETREEIKADAADAATEALFCGVLRGFETREIVLWRTDVEDLTCESWARVERFPLVPEGGGNGGESSEEKTTAQRIIDEAEEEKKMKKMKKKNKKNPMRWLKKRLGLVKGGGGDPARTRAA</sequence>
<dbReference type="Gene3D" id="3.90.1140.10">
    <property type="entry name" value="Cyclic phosphodiesterase"/>
    <property type="match status" value="1"/>
</dbReference>
<organism evidence="1">
    <name type="scientific">Micromonas pusilla</name>
    <name type="common">Picoplanktonic green alga</name>
    <name type="synonym">Chromulina pusilla</name>
    <dbReference type="NCBI Taxonomy" id="38833"/>
    <lineage>
        <taxon>Eukaryota</taxon>
        <taxon>Viridiplantae</taxon>
        <taxon>Chlorophyta</taxon>
        <taxon>Mamiellophyceae</taxon>
        <taxon>Mamiellales</taxon>
        <taxon>Mamiellaceae</taxon>
        <taxon>Micromonas</taxon>
    </lineage>
</organism>
<dbReference type="AlphaFoldDB" id="A0A7R9U0T6"/>
<dbReference type="InterPro" id="IPR009097">
    <property type="entry name" value="Cyclic_Pdiesterase"/>
</dbReference>
<dbReference type="PANTHER" id="PTHR28141">
    <property type="entry name" value="2',3'-CYCLIC-NUCLEOTIDE 3'-PHOSPHODIESTERASE"/>
    <property type="match status" value="1"/>
</dbReference>
<dbReference type="GO" id="GO:0004113">
    <property type="term" value="F:2',3'-cyclic-nucleotide 3'-phosphodiesterase activity"/>
    <property type="evidence" value="ECO:0007669"/>
    <property type="project" value="TreeGrafter"/>
</dbReference>
<evidence type="ECO:0008006" key="2">
    <source>
        <dbReference type="Google" id="ProtNLM"/>
    </source>
</evidence>
<evidence type="ECO:0000313" key="1">
    <source>
        <dbReference type="EMBL" id="CAD8249310.1"/>
    </source>
</evidence>
<gene>
    <name evidence="1" type="ORF">MPUS1402_LOCUS11648</name>
</gene>
<dbReference type="Pfam" id="PF13563">
    <property type="entry name" value="2_5_RNA_ligase2"/>
    <property type="match status" value="1"/>
</dbReference>
<accession>A0A7R9U0T6</accession>
<dbReference type="SUPFAM" id="SSF55144">
    <property type="entry name" value="LigT-like"/>
    <property type="match status" value="1"/>
</dbReference>
<dbReference type="InterPro" id="IPR012386">
    <property type="entry name" value="Cyclic-nucl_3Pdiesterase"/>
</dbReference>
<proteinExistence type="predicted"/>
<dbReference type="EMBL" id="HBDY01015351">
    <property type="protein sequence ID" value="CAD8249310.1"/>
    <property type="molecule type" value="Transcribed_RNA"/>
</dbReference>
<dbReference type="PANTHER" id="PTHR28141:SF1">
    <property type="entry name" value="2',3'-CYCLIC-NUCLEOTIDE 3'-PHOSPHODIESTERASE"/>
    <property type="match status" value="1"/>
</dbReference>